<dbReference type="AlphaFoldDB" id="A0A1Y2HSC3"/>
<dbReference type="OrthoDB" id="2162307at2759"/>
<evidence type="ECO:0000256" key="1">
    <source>
        <dbReference type="SAM" id="MobiDB-lite"/>
    </source>
</evidence>
<protein>
    <submittedName>
        <fullName evidence="2">Uncharacterized protein</fullName>
    </submittedName>
</protein>
<evidence type="ECO:0000313" key="2">
    <source>
        <dbReference type="EMBL" id="ORZ37500.1"/>
    </source>
</evidence>
<comment type="caution">
    <text evidence="2">The sequence shown here is derived from an EMBL/GenBank/DDBJ whole genome shotgun (WGS) entry which is preliminary data.</text>
</comment>
<dbReference type="Pfam" id="PF14774">
    <property type="entry name" value="FAM177"/>
    <property type="match status" value="1"/>
</dbReference>
<feature type="compositionally biased region" description="Basic and acidic residues" evidence="1">
    <location>
        <begin position="32"/>
        <end position="43"/>
    </location>
</feature>
<feature type="region of interest" description="Disordered" evidence="1">
    <location>
        <begin position="27"/>
        <end position="49"/>
    </location>
</feature>
<sequence>MMASSSNQHYPNSLTHEEILRVSKLPAGAHGEAPDNDHTDLESGTHAQLKHAPSSASLIACQWLQGVVPEPVRDSLARFAQGTLAGIDYVGMKLAGMFGLTEPRYAEFIEDAAHEAQQEQNYLIQQSLNRPKETLGANGQPAPLQLMTTVSIAGGPHNHGTSVVPLVAPTKSSALQLGGAYPQVGPSPASLS</sequence>
<reference evidence="2 3" key="1">
    <citation type="submission" date="2016-07" db="EMBL/GenBank/DDBJ databases">
        <title>Pervasive Adenine N6-methylation of Active Genes in Fungi.</title>
        <authorList>
            <consortium name="DOE Joint Genome Institute"/>
            <person name="Mondo S.J."/>
            <person name="Dannebaum R.O."/>
            <person name="Kuo R.C."/>
            <person name="Labutti K."/>
            <person name="Haridas S."/>
            <person name="Kuo A."/>
            <person name="Salamov A."/>
            <person name="Ahrendt S.R."/>
            <person name="Lipzen A."/>
            <person name="Sullivan W."/>
            <person name="Andreopoulos W.B."/>
            <person name="Clum A."/>
            <person name="Lindquist E."/>
            <person name="Daum C."/>
            <person name="Ramamoorthy G.K."/>
            <person name="Gryganskyi A."/>
            <person name="Culley D."/>
            <person name="Magnuson J.K."/>
            <person name="James T.Y."/>
            <person name="O'Malley M.A."/>
            <person name="Stajich J.E."/>
            <person name="Spatafora J.W."/>
            <person name="Visel A."/>
            <person name="Grigoriev I.V."/>
        </authorList>
    </citation>
    <scope>NUCLEOTIDE SEQUENCE [LARGE SCALE GENOMIC DNA]</scope>
    <source>
        <strain evidence="2 3">PL171</strain>
    </source>
</reference>
<dbReference type="Proteomes" id="UP000193411">
    <property type="component" value="Unassembled WGS sequence"/>
</dbReference>
<evidence type="ECO:0000313" key="3">
    <source>
        <dbReference type="Proteomes" id="UP000193411"/>
    </source>
</evidence>
<proteinExistence type="predicted"/>
<keyword evidence="3" id="KW-1185">Reference proteome</keyword>
<dbReference type="EMBL" id="MCFL01000012">
    <property type="protein sequence ID" value="ORZ37500.1"/>
    <property type="molecule type" value="Genomic_DNA"/>
</dbReference>
<accession>A0A1Y2HSC3</accession>
<organism evidence="2 3">
    <name type="scientific">Catenaria anguillulae PL171</name>
    <dbReference type="NCBI Taxonomy" id="765915"/>
    <lineage>
        <taxon>Eukaryota</taxon>
        <taxon>Fungi</taxon>
        <taxon>Fungi incertae sedis</taxon>
        <taxon>Blastocladiomycota</taxon>
        <taxon>Blastocladiomycetes</taxon>
        <taxon>Blastocladiales</taxon>
        <taxon>Catenariaceae</taxon>
        <taxon>Catenaria</taxon>
    </lineage>
</organism>
<name>A0A1Y2HSC3_9FUNG</name>
<gene>
    <name evidence="2" type="ORF">BCR44DRAFT_1483974</name>
</gene>
<dbReference type="InterPro" id="IPR028260">
    <property type="entry name" value="FAM177"/>
</dbReference>